<gene>
    <name evidence="2" type="ORF">A2W05_07020</name>
</gene>
<organism evidence="2 3">
    <name type="scientific">Candidatus Schekmanbacteria bacterium RBG_16_38_10</name>
    <dbReference type="NCBI Taxonomy" id="1817879"/>
    <lineage>
        <taxon>Bacteria</taxon>
        <taxon>Candidatus Schekmaniibacteriota</taxon>
    </lineage>
</organism>
<feature type="domain" description="Pyridoxamine 5'-phosphate oxidase N-terminal" evidence="1">
    <location>
        <begin position="31"/>
        <end position="124"/>
    </location>
</feature>
<protein>
    <recommendedName>
        <fullName evidence="1">Pyridoxamine 5'-phosphate oxidase N-terminal domain-containing protein</fullName>
    </recommendedName>
</protein>
<dbReference type="Proteomes" id="UP000178797">
    <property type="component" value="Unassembled WGS sequence"/>
</dbReference>
<dbReference type="Gene3D" id="2.30.110.10">
    <property type="entry name" value="Electron Transport, Fmn-binding Protein, Chain A"/>
    <property type="match status" value="1"/>
</dbReference>
<name>A0A1F7RYK2_9BACT</name>
<dbReference type="InterPro" id="IPR011576">
    <property type="entry name" value="Pyridox_Oxase_N"/>
</dbReference>
<reference evidence="2 3" key="1">
    <citation type="journal article" date="2016" name="Nat. Commun.">
        <title>Thousands of microbial genomes shed light on interconnected biogeochemical processes in an aquifer system.</title>
        <authorList>
            <person name="Anantharaman K."/>
            <person name="Brown C.T."/>
            <person name="Hug L.A."/>
            <person name="Sharon I."/>
            <person name="Castelle C.J."/>
            <person name="Probst A.J."/>
            <person name="Thomas B.C."/>
            <person name="Singh A."/>
            <person name="Wilkins M.J."/>
            <person name="Karaoz U."/>
            <person name="Brodie E.L."/>
            <person name="Williams K.H."/>
            <person name="Hubbard S.S."/>
            <person name="Banfield J.F."/>
        </authorList>
    </citation>
    <scope>NUCLEOTIDE SEQUENCE [LARGE SCALE GENOMIC DNA]</scope>
</reference>
<dbReference type="InterPro" id="IPR012349">
    <property type="entry name" value="Split_barrel_FMN-bd"/>
</dbReference>
<dbReference type="EMBL" id="MGDE01000081">
    <property type="protein sequence ID" value="OGL46629.1"/>
    <property type="molecule type" value="Genomic_DNA"/>
</dbReference>
<evidence type="ECO:0000313" key="3">
    <source>
        <dbReference type="Proteomes" id="UP000178797"/>
    </source>
</evidence>
<evidence type="ECO:0000259" key="1">
    <source>
        <dbReference type="Pfam" id="PF01243"/>
    </source>
</evidence>
<dbReference type="Pfam" id="PF01243">
    <property type="entry name" value="PNPOx_N"/>
    <property type="match status" value="1"/>
</dbReference>
<comment type="caution">
    <text evidence="2">The sequence shown here is derived from an EMBL/GenBank/DDBJ whole genome shotgun (WGS) entry which is preliminary data.</text>
</comment>
<dbReference type="AlphaFoldDB" id="A0A1F7RYK2"/>
<dbReference type="SUPFAM" id="SSF50475">
    <property type="entry name" value="FMN-binding split barrel"/>
    <property type="match status" value="1"/>
</dbReference>
<evidence type="ECO:0000313" key="2">
    <source>
        <dbReference type="EMBL" id="OGL46629.1"/>
    </source>
</evidence>
<sequence length="180" mass="20595">MASDDNKRVGFNKEQQVNRPRVAKLLKWEAEKAVAEYLAKHHFLVLGTCEDNIPRTTVLAYASRGTTIYVFTGYTKTVKSIETNPNVSLGIYTELPYHPVQGVNYRGRAEILRQNNPEFVEGWKVFCENPTLSREEPWANMEFLKKMPRGALLLKIIADNVALHDQSREDALVVVWSKED</sequence>
<proteinExistence type="predicted"/>
<accession>A0A1F7RYK2</accession>